<dbReference type="EMBL" id="LYMM01000024">
    <property type="protein sequence ID" value="PNU05640.1"/>
    <property type="molecule type" value="Genomic_DNA"/>
</dbReference>
<proteinExistence type="predicted"/>
<gene>
    <name evidence="2" type="ORF">A8V01_15560</name>
</gene>
<sequence>MLPHVALAAPKEAWEAPTLTITRYDEDWSDLESAEKRDHHWTGPFKYIPLGQIGGNDAWLSTGVELRARNENYENNLWASAEAPNDSYVWLRALPYADLHVGKLRAFAQPILATSVSVAPSPGPIDGTGVDLLQGFVEADLGPVALRAGRQMLSLGTERLVGTRYGPNVPLAFDGLRANLTVGAANVSLLAMRPVQPAKGSFNDRTSSQKALWGAYAAMPEVDLYYLGYRNDAARWLGREGGETRHTLGARWHAKRGDWHWNVEGAYQFGHFADGKISAWTLGTEFGRAFPDLPLSPDLTLRANVVSGDHGSANNRIGTFNALFPKGKYFGELSPVGPYNIMNLHPAIGLQLAPTVSAGVAAAAYWRQSLEDGIYDIPGNLIRAAGNSRARFIGKEVEATFAWQATAELELSLSVSAFAPGAFIRETGSARTIRMIGCESNFRF</sequence>
<dbReference type="Proteomes" id="UP000236327">
    <property type="component" value="Unassembled WGS sequence"/>
</dbReference>
<evidence type="ECO:0000259" key="1">
    <source>
        <dbReference type="Pfam" id="PF13372"/>
    </source>
</evidence>
<evidence type="ECO:0000313" key="2">
    <source>
        <dbReference type="EMBL" id="PNU05640.1"/>
    </source>
</evidence>
<feature type="domain" description="Alginate export" evidence="1">
    <location>
        <begin position="59"/>
        <end position="431"/>
    </location>
</feature>
<protein>
    <recommendedName>
        <fullName evidence="1">Alginate export domain-containing protein</fullName>
    </recommendedName>
</protein>
<organism evidence="2 3">
    <name type="scientific">Novosphingobium guangzhouense</name>
    <dbReference type="NCBI Taxonomy" id="1850347"/>
    <lineage>
        <taxon>Bacteria</taxon>
        <taxon>Pseudomonadati</taxon>
        <taxon>Pseudomonadota</taxon>
        <taxon>Alphaproteobacteria</taxon>
        <taxon>Sphingomonadales</taxon>
        <taxon>Sphingomonadaceae</taxon>
        <taxon>Novosphingobium</taxon>
    </lineage>
</organism>
<dbReference type="Gene3D" id="2.40.160.100">
    <property type="match status" value="1"/>
</dbReference>
<dbReference type="AlphaFoldDB" id="A0A2K2G3L8"/>
<accession>A0A2K2G3L8</accession>
<comment type="caution">
    <text evidence="2">The sequence shown here is derived from an EMBL/GenBank/DDBJ whole genome shotgun (WGS) entry which is preliminary data.</text>
</comment>
<name>A0A2K2G3L8_9SPHN</name>
<keyword evidence="3" id="KW-1185">Reference proteome</keyword>
<evidence type="ECO:0000313" key="3">
    <source>
        <dbReference type="Proteomes" id="UP000236327"/>
    </source>
</evidence>
<dbReference type="InterPro" id="IPR025388">
    <property type="entry name" value="Alginate_export_dom"/>
</dbReference>
<dbReference type="Pfam" id="PF13372">
    <property type="entry name" value="Alginate_exp"/>
    <property type="match status" value="1"/>
</dbReference>
<dbReference type="InterPro" id="IPR053728">
    <property type="entry name" value="Alginate_Permeability_Chnl"/>
</dbReference>
<reference evidence="2 3" key="1">
    <citation type="submission" date="2016-05" db="EMBL/GenBank/DDBJ databases">
        <title>Complete genome sequence of Novosphingobium guangzhouense SA925(T).</title>
        <authorList>
            <person name="Sha S."/>
        </authorList>
    </citation>
    <scope>NUCLEOTIDE SEQUENCE [LARGE SCALE GENOMIC DNA]</scope>
    <source>
        <strain evidence="2 3">SA925</strain>
    </source>
</reference>